<evidence type="ECO:0000313" key="3">
    <source>
        <dbReference type="Proteomes" id="UP000820669"/>
    </source>
</evidence>
<evidence type="ECO:0000256" key="1">
    <source>
        <dbReference type="SAM" id="MobiDB-lite"/>
    </source>
</evidence>
<comment type="caution">
    <text evidence="2">The sequence shown here is derived from an EMBL/GenBank/DDBJ whole genome shotgun (WGS) entry which is preliminary data.</text>
</comment>
<dbReference type="Proteomes" id="UP000820669">
    <property type="component" value="Unassembled WGS sequence"/>
</dbReference>
<organism evidence="2 3">
    <name type="scientific">Pseudonocardia acidicola</name>
    <dbReference type="NCBI Taxonomy" id="2724939"/>
    <lineage>
        <taxon>Bacteria</taxon>
        <taxon>Bacillati</taxon>
        <taxon>Actinomycetota</taxon>
        <taxon>Actinomycetes</taxon>
        <taxon>Pseudonocardiales</taxon>
        <taxon>Pseudonocardiaceae</taxon>
        <taxon>Pseudonocardia</taxon>
    </lineage>
</organism>
<protein>
    <submittedName>
        <fullName evidence="2">Uncharacterized protein</fullName>
    </submittedName>
</protein>
<evidence type="ECO:0000313" key="2">
    <source>
        <dbReference type="EMBL" id="NMI00900.1"/>
    </source>
</evidence>
<dbReference type="EMBL" id="JAAXLA010000067">
    <property type="protein sequence ID" value="NMI00900.1"/>
    <property type="molecule type" value="Genomic_DNA"/>
</dbReference>
<reference evidence="2 3" key="1">
    <citation type="submission" date="2020-04" db="EMBL/GenBank/DDBJ databases">
        <authorList>
            <person name="Klaysubun C."/>
            <person name="Duangmal K."/>
            <person name="Lipun K."/>
        </authorList>
    </citation>
    <scope>NUCLEOTIDE SEQUENCE [LARGE SCALE GENOMIC DNA]</scope>
    <source>
        <strain evidence="2 3">K10HN5</strain>
    </source>
</reference>
<feature type="region of interest" description="Disordered" evidence="1">
    <location>
        <begin position="87"/>
        <end position="107"/>
    </location>
</feature>
<gene>
    <name evidence="2" type="ORF">HF526_26875</name>
</gene>
<proteinExistence type="predicted"/>
<feature type="non-terminal residue" evidence="2">
    <location>
        <position position="161"/>
    </location>
</feature>
<dbReference type="RefSeq" id="WP_211177844.1">
    <property type="nucleotide sequence ID" value="NZ_JAAXLA010000067.1"/>
</dbReference>
<name>A0ABX1SH51_9PSEU</name>
<accession>A0ABX1SH51</accession>
<sequence length="161" mass="16138">MNRLRRVAAPLVAAGLAVVAVVLAVLVPGRPSAGQPPGTVLSELDRGELDAAAVRRGADPPAVDSGVDLTDPEAVARAYLVAAHTAAPGDAGRTRRRATGYAEPGSPPAEVGVVVLDAPPRGAVRTASVTALELVAADRRDSRRGYRATVATVTGPGPGGS</sequence>
<keyword evidence="3" id="KW-1185">Reference proteome</keyword>